<dbReference type="Pfam" id="PF07007">
    <property type="entry name" value="LprI"/>
    <property type="match status" value="1"/>
</dbReference>
<accession>A0A9W7KMV0</accession>
<dbReference type="PANTHER" id="PTHR37549">
    <property type="entry name" value="LIPOPROTEIN LPRI"/>
    <property type="match status" value="1"/>
</dbReference>
<gene>
    <name evidence="3" type="ORF">DS843_30370</name>
</gene>
<dbReference type="Gene3D" id="1.20.1270.180">
    <property type="match status" value="1"/>
</dbReference>
<reference evidence="3 4" key="1">
    <citation type="submission" date="2018-07" db="EMBL/GenBank/DDBJ databases">
        <title>Genome sequence of Azospirillum sp. ATCC 49961.</title>
        <authorList>
            <person name="Sant'Anna F.H."/>
            <person name="Baldani J.I."/>
            <person name="Zilli J.E."/>
            <person name="Reis V.M."/>
            <person name="Hartmann A."/>
            <person name="Cruz L."/>
            <person name="de Souza E.M."/>
            <person name="de Oliveira Pedrosa F."/>
            <person name="Passaglia L.M.P."/>
        </authorList>
    </citation>
    <scope>NUCLEOTIDE SEQUENCE [LARGE SCALE GENOMIC DNA]</scope>
    <source>
        <strain evidence="3 4">ATCC 49961</strain>
    </source>
</reference>
<evidence type="ECO:0000313" key="4">
    <source>
        <dbReference type="Proteomes" id="UP000480854"/>
    </source>
</evidence>
<feature type="domain" description="Lysozyme inhibitor LprI-like N-terminal" evidence="2">
    <location>
        <begin position="25"/>
        <end position="97"/>
    </location>
</feature>
<keyword evidence="4" id="KW-1185">Reference proteome</keyword>
<evidence type="ECO:0000256" key="1">
    <source>
        <dbReference type="SAM" id="SignalP"/>
    </source>
</evidence>
<dbReference type="InterPro" id="IPR009739">
    <property type="entry name" value="LprI-like_N"/>
</dbReference>
<protein>
    <submittedName>
        <fullName evidence="3">DUF1311 domain-containing protein</fullName>
    </submittedName>
</protein>
<dbReference type="EMBL" id="QOKW01000058">
    <property type="protein sequence ID" value="KAA0675705.1"/>
    <property type="molecule type" value="Genomic_DNA"/>
</dbReference>
<organism evidence="3 4">
    <name type="scientific">Roseomonas genomospecies 6</name>
    <dbReference type="NCBI Taxonomy" id="214106"/>
    <lineage>
        <taxon>Bacteria</taxon>
        <taxon>Pseudomonadati</taxon>
        <taxon>Pseudomonadota</taxon>
        <taxon>Alphaproteobacteria</taxon>
        <taxon>Acetobacterales</taxon>
        <taxon>Roseomonadaceae</taxon>
        <taxon>Roseomonas</taxon>
    </lineage>
</organism>
<comment type="caution">
    <text evidence="3">The sequence shown here is derived from an EMBL/GenBank/DDBJ whole genome shotgun (WGS) entry which is preliminary data.</text>
</comment>
<evidence type="ECO:0000313" key="3">
    <source>
        <dbReference type="EMBL" id="KAA0675705.1"/>
    </source>
</evidence>
<proteinExistence type="predicted"/>
<sequence>MRHILPLGTALLLLPAAASAASFPCSKATTLDEKAVCADRTLSGLDDRMGTVYREAIRLMSGSDPDENITQKAVKRDQKAWLAERRACGGDTACLRTSYERRLAEISFSPAPASTSPAERFVGRFGFGGFMSLDALALRDGTVAVSVSGTEPKTARWVCGFTGIGHVAADGALRIEAADANIRGLIITPAAKGGLTIPDGQPNEDTSFSSCGNGGTIMLVYTRKR</sequence>
<name>A0A9W7KMV0_9PROT</name>
<keyword evidence="1" id="KW-0732">Signal</keyword>
<evidence type="ECO:0000259" key="2">
    <source>
        <dbReference type="Pfam" id="PF07007"/>
    </source>
</evidence>
<dbReference type="Proteomes" id="UP000480854">
    <property type="component" value="Unassembled WGS sequence"/>
</dbReference>
<dbReference type="GO" id="GO:0005576">
    <property type="term" value="C:extracellular region"/>
    <property type="evidence" value="ECO:0007669"/>
    <property type="project" value="TreeGrafter"/>
</dbReference>
<dbReference type="PANTHER" id="PTHR37549:SF1">
    <property type="entry name" value="LIPOPROTEIN LPRI"/>
    <property type="match status" value="1"/>
</dbReference>
<dbReference type="OrthoDB" id="7615179at2"/>
<dbReference type="AlphaFoldDB" id="A0A9W7KMV0"/>
<dbReference type="InterPro" id="IPR052755">
    <property type="entry name" value="Lysozyme_Inhibitor_LprI"/>
</dbReference>
<dbReference type="RefSeq" id="WP_149472557.1">
    <property type="nucleotide sequence ID" value="NZ_QOKW01000058.1"/>
</dbReference>
<feature type="chain" id="PRO_5040730396" evidence="1">
    <location>
        <begin position="21"/>
        <end position="225"/>
    </location>
</feature>
<feature type="signal peptide" evidence="1">
    <location>
        <begin position="1"/>
        <end position="20"/>
    </location>
</feature>